<dbReference type="Proteomes" id="UP000030140">
    <property type="component" value="Unassembled WGS sequence"/>
</dbReference>
<evidence type="ECO:0000256" key="6">
    <source>
        <dbReference type="PIRSR" id="PIRSR036894-2"/>
    </source>
</evidence>
<comment type="caution">
    <text evidence="9">The sequence shown here is derived from an EMBL/GenBank/DDBJ whole genome shotgun (WGS) entry which is preliminary data.</text>
</comment>
<evidence type="ECO:0000256" key="5">
    <source>
        <dbReference type="PIRSR" id="PIRSR036894-1"/>
    </source>
</evidence>
<dbReference type="RefSeq" id="WP_035324981.1">
    <property type="nucleotide sequence ID" value="NZ_CP015125.1"/>
</dbReference>
<feature type="active site" evidence="6">
    <location>
        <position position="198"/>
    </location>
</feature>
<dbReference type="CDD" id="cd07010">
    <property type="entry name" value="cupin_PMI_type_I_N_bac"/>
    <property type="match status" value="1"/>
</dbReference>
<dbReference type="GO" id="GO:0004476">
    <property type="term" value="F:mannose-6-phosphate isomerase activity"/>
    <property type="evidence" value="ECO:0007669"/>
    <property type="project" value="InterPro"/>
</dbReference>
<dbReference type="EMBL" id="JSAQ01000001">
    <property type="protein sequence ID" value="KGO05964.1"/>
    <property type="molecule type" value="Genomic_DNA"/>
</dbReference>
<dbReference type="GO" id="GO:0005975">
    <property type="term" value="P:carbohydrate metabolic process"/>
    <property type="evidence" value="ECO:0007669"/>
    <property type="project" value="InterPro"/>
</dbReference>
<keyword evidence="10" id="KW-1185">Reference proteome</keyword>
<feature type="domain" description="Phosphomannose isomerase type I catalytic" evidence="7">
    <location>
        <begin position="7"/>
        <end position="119"/>
    </location>
</feature>
<dbReference type="Pfam" id="PF20511">
    <property type="entry name" value="PMI_typeI_cat"/>
    <property type="match status" value="1"/>
</dbReference>
<dbReference type="AlphaFoldDB" id="A0A0A2GRP9"/>
<name>A0A0A2GRP9_9FLAO</name>
<keyword evidence="2 5" id="KW-0862">Zinc</keyword>
<feature type="binding site" evidence="5">
    <location>
        <position position="120"/>
    </location>
    <ligand>
        <name>Zn(2+)</name>
        <dbReference type="ChEBI" id="CHEBI:29105"/>
    </ligand>
</feature>
<feature type="domain" description="Mannose-6-phosphate isomerase cupin" evidence="8">
    <location>
        <begin position="249"/>
        <end position="314"/>
    </location>
</feature>
<organism evidence="9 10">
    <name type="scientific">Dokdonia donghaensis DSW-1</name>
    <dbReference type="NCBI Taxonomy" id="1300343"/>
    <lineage>
        <taxon>Bacteria</taxon>
        <taxon>Pseudomonadati</taxon>
        <taxon>Bacteroidota</taxon>
        <taxon>Flavobacteriia</taxon>
        <taxon>Flavobacteriales</taxon>
        <taxon>Flavobacteriaceae</taxon>
        <taxon>Dokdonia</taxon>
    </lineage>
</organism>
<dbReference type="InterPro" id="IPR051804">
    <property type="entry name" value="Carb_Metab_Reg_Kinase/Isom"/>
</dbReference>
<dbReference type="Gene3D" id="2.60.120.10">
    <property type="entry name" value="Jelly Rolls"/>
    <property type="match status" value="2"/>
</dbReference>
<sequence>MKLYPLKFTPVYSYRIWGGEKLKTELNKNYDQNSIGESWEVSGVPGNETKVSEGPLSGKTLKDLIETYKDELVGQSVYDNFGSTFPLLIKFIDAKSPLSIQVHPNDDLARQRHNSYGKNEMWYVMQAEKKAELIVGFNKRVTQEIYQEHLQNNTLPEILNTEKVKEGSAYYIPAGRVHAIGEGVLIAEIQQTSDITYRIYDYDRIDKTTGKKRDLHTNLALDAIDYNHYASYETGYETCTNKVNKLIFSPYFKTNSLHLKDSFSRDLSSIKSFVIYICVEGETSLQCFNTTYELSKGETILIPATIEHIDFTTKGVKLLEVHIT</sequence>
<gene>
    <name evidence="9" type="ORF">NV36_03305</name>
</gene>
<dbReference type="KEGG" id="ddo:I597_1868"/>
<evidence type="ECO:0000256" key="4">
    <source>
        <dbReference type="ARBA" id="ARBA00030762"/>
    </source>
</evidence>
<comment type="cofactor">
    <cofactor evidence="5">
        <name>Zn(2+)</name>
        <dbReference type="ChEBI" id="CHEBI:29105"/>
    </cofactor>
    <text evidence="5">Binds 1 zinc ion per subunit.</text>
</comment>
<evidence type="ECO:0000256" key="3">
    <source>
        <dbReference type="ARBA" id="ARBA00029741"/>
    </source>
</evidence>
<reference evidence="9 10" key="1">
    <citation type="submission" date="2014-10" db="EMBL/GenBank/DDBJ databases">
        <title>Draft genome sequence of the proteorhodopsin-containing marine bacterium Dokdonia donghaensis.</title>
        <authorList>
            <person name="Gomez-Consarnau L."/>
            <person name="Gonzalez J.M."/>
            <person name="Riedel T."/>
            <person name="Jaenicke S."/>
            <person name="Wagner-Doebler I."/>
            <person name="Fuhrman J.A."/>
        </authorList>
    </citation>
    <scope>NUCLEOTIDE SEQUENCE [LARGE SCALE GENOMIC DNA]</scope>
    <source>
        <strain evidence="9 10">DSW-1</strain>
    </source>
</reference>
<evidence type="ECO:0000313" key="10">
    <source>
        <dbReference type="Proteomes" id="UP000030140"/>
    </source>
</evidence>
<protein>
    <recommendedName>
        <fullName evidence="3">Phosphohexomutase</fullName>
    </recommendedName>
    <alternativeName>
        <fullName evidence="4">Phosphomannose isomerase</fullName>
    </alternativeName>
</protein>
<feature type="binding site" evidence="5">
    <location>
        <position position="103"/>
    </location>
    <ligand>
        <name>Zn(2+)</name>
        <dbReference type="ChEBI" id="CHEBI:29105"/>
    </ligand>
</feature>
<evidence type="ECO:0000313" key="9">
    <source>
        <dbReference type="EMBL" id="KGO05964.1"/>
    </source>
</evidence>
<feature type="binding site" evidence="5">
    <location>
        <position position="178"/>
    </location>
    <ligand>
        <name>Zn(2+)</name>
        <dbReference type="ChEBI" id="CHEBI:29105"/>
    </ligand>
</feature>
<dbReference type="InterPro" id="IPR014628">
    <property type="entry name" value="Man6P_isomerase_Firm_short"/>
</dbReference>
<dbReference type="SUPFAM" id="SSF51182">
    <property type="entry name" value="RmlC-like cupins"/>
    <property type="match status" value="1"/>
</dbReference>
<keyword evidence="1 5" id="KW-0479">Metal-binding</keyword>
<dbReference type="Pfam" id="PF21621">
    <property type="entry name" value="MPI_cupin_dom"/>
    <property type="match status" value="1"/>
</dbReference>
<dbReference type="InterPro" id="IPR046457">
    <property type="entry name" value="PMI_typeI_cat"/>
</dbReference>
<dbReference type="OrthoDB" id="9808275at2"/>
<evidence type="ECO:0000259" key="7">
    <source>
        <dbReference type="Pfam" id="PF20511"/>
    </source>
</evidence>
<dbReference type="PANTHER" id="PTHR42742:SF3">
    <property type="entry name" value="FRUCTOKINASE"/>
    <property type="match status" value="1"/>
</dbReference>
<dbReference type="InterPro" id="IPR014710">
    <property type="entry name" value="RmlC-like_jellyroll"/>
</dbReference>
<evidence type="ECO:0000256" key="1">
    <source>
        <dbReference type="ARBA" id="ARBA00022723"/>
    </source>
</evidence>
<evidence type="ECO:0000256" key="2">
    <source>
        <dbReference type="ARBA" id="ARBA00022833"/>
    </source>
</evidence>
<dbReference type="PIRSF" id="PIRSF036894">
    <property type="entry name" value="PMI_Firm_short"/>
    <property type="match status" value="1"/>
</dbReference>
<dbReference type="GO" id="GO:0008270">
    <property type="term" value="F:zinc ion binding"/>
    <property type="evidence" value="ECO:0007669"/>
    <property type="project" value="InterPro"/>
</dbReference>
<dbReference type="PANTHER" id="PTHR42742">
    <property type="entry name" value="TRANSCRIPTIONAL REPRESSOR MPRA"/>
    <property type="match status" value="1"/>
</dbReference>
<evidence type="ECO:0000259" key="8">
    <source>
        <dbReference type="Pfam" id="PF21621"/>
    </source>
</evidence>
<dbReference type="InterPro" id="IPR049071">
    <property type="entry name" value="MPI_cupin_dom"/>
</dbReference>
<keyword evidence="9" id="KW-0413">Isomerase</keyword>
<dbReference type="InterPro" id="IPR011051">
    <property type="entry name" value="RmlC_Cupin_sf"/>
</dbReference>
<proteinExistence type="predicted"/>
<dbReference type="PATRIC" id="fig|1300343.5.peg.1878"/>
<accession>A0A0A2GRP9</accession>